<gene>
    <name evidence="2" type="ORF">K489DRAFT_369854</name>
</gene>
<organism evidence="2">
    <name type="scientific">Dissoconium aciculare CBS 342.82</name>
    <dbReference type="NCBI Taxonomy" id="1314786"/>
    <lineage>
        <taxon>Eukaryota</taxon>
        <taxon>Fungi</taxon>
        <taxon>Dikarya</taxon>
        <taxon>Ascomycota</taxon>
        <taxon>Pezizomycotina</taxon>
        <taxon>Dothideomycetes</taxon>
        <taxon>Dothideomycetidae</taxon>
        <taxon>Mycosphaerellales</taxon>
        <taxon>Dissoconiaceae</taxon>
        <taxon>Dissoconium</taxon>
    </lineage>
</organism>
<dbReference type="RefSeq" id="XP_033460540.1">
    <property type="nucleotide sequence ID" value="XM_033603087.1"/>
</dbReference>
<proteinExistence type="predicted"/>
<dbReference type="AlphaFoldDB" id="A0A6J3M7H9"/>
<reference evidence="2" key="2">
    <citation type="submission" date="2020-04" db="EMBL/GenBank/DDBJ databases">
        <authorList>
            <consortium name="NCBI Genome Project"/>
        </authorList>
    </citation>
    <scope>NUCLEOTIDE SEQUENCE</scope>
    <source>
        <strain evidence="2">CBS 342.82</strain>
    </source>
</reference>
<reference evidence="2" key="1">
    <citation type="submission" date="2020-01" db="EMBL/GenBank/DDBJ databases">
        <authorList>
            <consortium name="DOE Joint Genome Institute"/>
            <person name="Haridas S."/>
            <person name="Albert R."/>
            <person name="Binder M."/>
            <person name="Bloem J."/>
            <person name="Labutti K."/>
            <person name="Salamov A."/>
            <person name="Andreopoulos B."/>
            <person name="Baker S.E."/>
            <person name="Barry K."/>
            <person name="Bills G."/>
            <person name="Bluhm B.H."/>
            <person name="Cannon C."/>
            <person name="Castanera R."/>
            <person name="Culley D.E."/>
            <person name="Daum C."/>
            <person name="Ezra D."/>
            <person name="Gonzalez J.B."/>
            <person name="Henrissat B."/>
            <person name="Kuo A."/>
            <person name="Liang C."/>
            <person name="Lipzen A."/>
            <person name="Lutzoni F."/>
            <person name="Magnuson J."/>
            <person name="Mondo S."/>
            <person name="Nolan M."/>
            <person name="Ohm R."/>
            <person name="Pangilinan J."/>
            <person name="Park H.-J."/>
            <person name="Ramirez L."/>
            <person name="Alfaro M."/>
            <person name="Sun H."/>
            <person name="Tritt A."/>
            <person name="Yoshinaga Y."/>
            <person name="Zwiers L.-H."/>
            <person name="Turgeon B.G."/>
            <person name="Goodwin S.B."/>
            <person name="Spatafora J.W."/>
            <person name="Crous P.W."/>
            <person name="Grigoriev I.V."/>
        </authorList>
    </citation>
    <scope>NUCLEOTIDE SEQUENCE</scope>
    <source>
        <strain evidence="2">CBS 342.82</strain>
    </source>
</reference>
<dbReference type="GeneID" id="54360887"/>
<protein>
    <submittedName>
        <fullName evidence="2">Uncharacterized protein</fullName>
    </submittedName>
</protein>
<sequence>MANKRTLWLRVDYGAANRSIFDFVPCTVNEQIGGTLCLLDIQGSEGRMQFGMSPSDRDGNFPSVGTQIWVAVEIMNSGPHPCPYSSIATSFTWSIIEDVRQLGIKIFWQEENGAWSFYHVTSSGYYPNNEDVDNIAALRAFLMHEEYENRPEWMKSLGLAHKVVHKLLRYDINIASAAMLEAGLQNIPSKWMSFDKEPTEAYIAKHGQEIPPETIKHVRDRSSCDRCYFHATIHGEDKDCHRAFESSDTCGSCHELGRPCSWTASSVLLGDALLQPRDAINVLGEFPWSAQSAAFRTALLHADNDMIREATKPVTLPLGMDLGFRTVKLSCEELSGDEYSCE</sequence>
<dbReference type="OrthoDB" id="4788824at2759"/>
<keyword evidence="1" id="KW-1185">Reference proteome</keyword>
<name>A0A6J3M7H9_9PEZI</name>
<evidence type="ECO:0000313" key="1">
    <source>
        <dbReference type="Proteomes" id="UP000504637"/>
    </source>
</evidence>
<evidence type="ECO:0000313" key="2">
    <source>
        <dbReference type="RefSeq" id="XP_033460540.1"/>
    </source>
</evidence>
<accession>A0A6J3M7H9</accession>
<dbReference type="Proteomes" id="UP000504637">
    <property type="component" value="Unplaced"/>
</dbReference>
<reference evidence="2" key="3">
    <citation type="submission" date="2025-08" db="UniProtKB">
        <authorList>
            <consortium name="RefSeq"/>
        </authorList>
    </citation>
    <scope>IDENTIFICATION</scope>
    <source>
        <strain evidence="2">CBS 342.82</strain>
    </source>
</reference>